<dbReference type="RefSeq" id="WP_188910500.1">
    <property type="nucleotide sequence ID" value="NZ_BMMF01000003.1"/>
</dbReference>
<dbReference type="PIRSF" id="PIRSF006470">
    <property type="entry name" value="DctB"/>
    <property type="match status" value="1"/>
</dbReference>
<proteinExistence type="predicted"/>
<name>A0A917V2A0_9HYPH</name>
<accession>A0A917V2A0</accession>
<dbReference type="InterPro" id="IPR038404">
    <property type="entry name" value="TRAP_DctP_sf"/>
</dbReference>
<dbReference type="EMBL" id="BMMF01000003">
    <property type="protein sequence ID" value="GGK26590.1"/>
    <property type="molecule type" value="Genomic_DNA"/>
</dbReference>
<protein>
    <submittedName>
        <fullName evidence="3">ABC transporter substrate-binding protein</fullName>
    </submittedName>
</protein>
<dbReference type="Pfam" id="PF03480">
    <property type="entry name" value="DctP"/>
    <property type="match status" value="1"/>
</dbReference>
<dbReference type="PANTHER" id="PTHR33376:SF3">
    <property type="entry name" value="C4-DICARBOXYLATE-BINDING PROTEIN"/>
    <property type="match status" value="1"/>
</dbReference>
<evidence type="ECO:0000256" key="1">
    <source>
        <dbReference type="ARBA" id="ARBA00022729"/>
    </source>
</evidence>
<dbReference type="CDD" id="cd13669">
    <property type="entry name" value="PBP2_TRAP_TM0322_like"/>
    <property type="match status" value="1"/>
</dbReference>
<dbReference type="AlphaFoldDB" id="A0A917V2A0"/>
<gene>
    <name evidence="3" type="ORF">GCM10011322_11270</name>
</gene>
<dbReference type="GO" id="GO:0055085">
    <property type="term" value="P:transmembrane transport"/>
    <property type="evidence" value="ECO:0007669"/>
    <property type="project" value="InterPro"/>
</dbReference>
<dbReference type="Gene3D" id="3.40.190.170">
    <property type="entry name" value="Bacterial extracellular solute-binding protein, family 7"/>
    <property type="match status" value="1"/>
</dbReference>
<evidence type="ECO:0000313" key="4">
    <source>
        <dbReference type="Proteomes" id="UP000600449"/>
    </source>
</evidence>
<dbReference type="GO" id="GO:0030288">
    <property type="term" value="C:outer membrane-bounded periplasmic space"/>
    <property type="evidence" value="ECO:0007669"/>
    <property type="project" value="InterPro"/>
</dbReference>
<keyword evidence="1 2" id="KW-0732">Signal</keyword>
<evidence type="ECO:0000313" key="3">
    <source>
        <dbReference type="EMBL" id="GGK26590.1"/>
    </source>
</evidence>
<feature type="signal peptide" evidence="2">
    <location>
        <begin position="1"/>
        <end position="38"/>
    </location>
</feature>
<dbReference type="PANTHER" id="PTHR33376">
    <property type="match status" value="1"/>
</dbReference>
<dbReference type="NCBIfam" id="NF037995">
    <property type="entry name" value="TRAP_S1"/>
    <property type="match status" value="1"/>
</dbReference>
<reference evidence="3 4" key="1">
    <citation type="journal article" date="2014" name="Int. J. Syst. Evol. Microbiol.">
        <title>Complete genome sequence of Corynebacterium casei LMG S-19264T (=DSM 44701T), isolated from a smear-ripened cheese.</title>
        <authorList>
            <consortium name="US DOE Joint Genome Institute (JGI-PGF)"/>
            <person name="Walter F."/>
            <person name="Albersmeier A."/>
            <person name="Kalinowski J."/>
            <person name="Ruckert C."/>
        </authorList>
    </citation>
    <scope>NUCLEOTIDE SEQUENCE [LARGE SCALE GENOMIC DNA]</scope>
    <source>
        <strain evidence="3 4">CGMCC 1.9161</strain>
    </source>
</reference>
<dbReference type="InterPro" id="IPR018389">
    <property type="entry name" value="DctP_fam"/>
</dbReference>
<evidence type="ECO:0000256" key="2">
    <source>
        <dbReference type="SAM" id="SignalP"/>
    </source>
</evidence>
<dbReference type="Proteomes" id="UP000600449">
    <property type="component" value="Unassembled WGS sequence"/>
</dbReference>
<dbReference type="InterPro" id="IPR004682">
    <property type="entry name" value="TRAP_DctP"/>
</dbReference>
<keyword evidence="4" id="KW-1185">Reference proteome</keyword>
<sequence length="340" mass="36301">MRVHEKAGRLAARSAARSAAALAIAALATGIGAGSALAQEHTLRFNHVLGPNEPFHRGFTAWAERVAERTNGGLEIQVFHSAQLGVEEDIIEQIRQGANIGQNTDAARLGTYVPGIAVVNGPYFVSSAEEAFSLADAPTMQGWLAELSDQHGIEVVCFDWVQGFRNFFTNEEIRTPADLEGLRIRTPPAPIWQESIRALGAEPTAMAFGDVYPGLQQRAIDGAELTYPNITAGNLNEVLDTANETKHILLVNFQIVSSQWFDGLPAEYQAALKEECRAAGQATSAEIAAAAEAAKQQLVDAGMTIVEDVDMEAFRAAGEAAYEALGLSEEKAALQAEIGG</sequence>
<organism evidence="3 4">
    <name type="scientific">Salinarimonas ramus</name>
    <dbReference type="NCBI Taxonomy" id="690164"/>
    <lineage>
        <taxon>Bacteria</taxon>
        <taxon>Pseudomonadati</taxon>
        <taxon>Pseudomonadota</taxon>
        <taxon>Alphaproteobacteria</taxon>
        <taxon>Hyphomicrobiales</taxon>
        <taxon>Salinarimonadaceae</taxon>
        <taxon>Salinarimonas</taxon>
    </lineage>
</organism>
<feature type="chain" id="PRO_5037525072" evidence="2">
    <location>
        <begin position="39"/>
        <end position="340"/>
    </location>
</feature>
<comment type="caution">
    <text evidence="3">The sequence shown here is derived from an EMBL/GenBank/DDBJ whole genome shotgun (WGS) entry which is preliminary data.</text>
</comment>